<sequence>MWNVAFANLSKIRDITKSSGTLFQLSLQLNSSTALIEKFLRDSTLYVLTNLYQIEKLDDVNLCRGDWLERLSDVVQTRIKLLQNPSDCTRANILVARTSCLCGYGCQMHYYMFCLNMAYATGRTLISDRQKTHCEKWWAESYMPFSDRCSMDDIGR</sequence>
<proteinExistence type="inferred from homology"/>
<evidence type="ECO:0000256" key="1">
    <source>
        <dbReference type="ARBA" id="ARBA00022676"/>
    </source>
</evidence>
<dbReference type="PROSITE" id="PS51659">
    <property type="entry name" value="GT23"/>
    <property type="match status" value="1"/>
</dbReference>
<name>A0AAV2T8U1_CALDB</name>
<evidence type="ECO:0000313" key="5">
    <source>
        <dbReference type="EMBL" id="CAL5132810.1"/>
    </source>
</evidence>
<evidence type="ECO:0000313" key="6">
    <source>
        <dbReference type="Proteomes" id="UP001497525"/>
    </source>
</evidence>
<dbReference type="EMBL" id="CAXLJL010000140">
    <property type="protein sequence ID" value="CAL5132810.1"/>
    <property type="molecule type" value="Genomic_DNA"/>
</dbReference>
<organism evidence="5 6">
    <name type="scientific">Calicophoron daubneyi</name>
    <name type="common">Rumen fluke</name>
    <name type="synonym">Paramphistomum daubneyi</name>
    <dbReference type="NCBI Taxonomy" id="300641"/>
    <lineage>
        <taxon>Eukaryota</taxon>
        <taxon>Metazoa</taxon>
        <taxon>Spiralia</taxon>
        <taxon>Lophotrochozoa</taxon>
        <taxon>Platyhelminthes</taxon>
        <taxon>Trematoda</taxon>
        <taxon>Digenea</taxon>
        <taxon>Plagiorchiida</taxon>
        <taxon>Pronocephalata</taxon>
        <taxon>Paramphistomoidea</taxon>
        <taxon>Paramphistomidae</taxon>
        <taxon>Calicophoron</taxon>
    </lineage>
</organism>
<reference evidence="5" key="1">
    <citation type="submission" date="2024-06" db="EMBL/GenBank/DDBJ databases">
        <authorList>
            <person name="Liu X."/>
            <person name="Lenzi L."/>
            <person name="Haldenby T S."/>
            <person name="Uol C."/>
        </authorList>
    </citation>
    <scope>NUCLEOTIDE SEQUENCE</scope>
</reference>
<feature type="domain" description="GT23" evidence="4">
    <location>
        <begin position="90"/>
        <end position="156"/>
    </location>
</feature>
<dbReference type="PANTHER" id="PTHR13132:SF29">
    <property type="entry name" value="ALPHA-(1,6)-FUCOSYLTRANSFERASE"/>
    <property type="match status" value="1"/>
</dbReference>
<protein>
    <recommendedName>
        <fullName evidence="4">GT23 domain-containing protein</fullName>
    </recommendedName>
</protein>
<comment type="caution">
    <text evidence="3">Lacks conserved residue(s) required for the propagation of feature annotation.</text>
</comment>
<keyword evidence="1 3" id="KW-0328">Glycosyltransferase</keyword>
<dbReference type="Pfam" id="PF19745">
    <property type="entry name" value="FUT8_N_cat"/>
    <property type="match status" value="1"/>
</dbReference>
<keyword evidence="2 3" id="KW-0808">Transferase</keyword>
<comment type="caution">
    <text evidence="5">The sequence shown here is derived from an EMBL/GenBank/DDBJ whole genome shotgun (WGS) entry which is preliminary data.</text>
</comment>
<dbReference type="GO" id="GO:0006487">
    <property type="term" value="P:protein N-linked glycosylation"/>
    <property type="evidence" value="ECO:0007669"/>
    <property type="project" value="TreeGrafter"/>
</dbReference>
<dbReference type="InterPro" id="IPR045573">
    <property type="entry name" value="Fut8_N_cat"/>
</dbReference>
<evidence type="ECO:0000256" key="3">
    <source>
        <dbReference type="PROSITE-ProRule" id="PRU00992"/>
    </source>
</evidence>
<evidence type="ECO:0000256" key="2">
    <source>
        <dbReference type="ARBA" id="ARBA00022679"/>
    </source>
</evidence>
<dbReference type="Proteomes" id="UP001497525">
    <property type="component" value="Unassembled WGS sequence"/>
</dbReference>
<dbReference type="GO" id="GO:0046921">
    <property type="term" value="F:alpha-(1-&gt;6)-fucosyltransferase activity"/>
    <property type="evidence" value="ECO:0007669"/>
    <property type="project" value="TreeGrafter"/>
</dbReference>
<dbReference type="InterPro" id="IPR027350">
    <property type="entry name" value="GT23_dom"/>
</dbReference>
<gene>
    <name evidence="5" type="ORF">CDAUBV1_LOCUS5649</name>
</gene>
<comment type="similarity">
    <text evidence="3">Belongs to the glycosyltransferase 23 family.</text>
</comment>
<dbReference type="PANTHER" id="PTHR13132">
    <property type="entry name" value="ALPHA- 1,6 -FUCOSYLTRANSFERASE"/>
    <property type="match status" value="1"/>
</dbReference>
<evidence type="ECO:0000259" key="4">
    <source>
        <dbReference type="PROSITE" id="PS51659"/>
    </source>
</evidence>
<dbReference type="AlphaFoldDB" id="A0AAV2T8U1"/>
<accession>A0AAV2T8U1</accession>